<reference evidence="1" key="2">
    <citation type="submission" date="2021-03" db="EMBL/GenBank/DDBJ databases">
        <authorList>
            <person name="Artuso I."/>
            <person name="Turrini P."/>
            <person name="Pirolo M."/>
            <person name="Lugli G.A."/>
            <person name="Ventura M."/>
            <person name="Visca P."/>
        </authorList>
    </citation>
    <scope>NUCLEOTIDE SEQUENCE</scope>
    <source>
        <strain evidence="1">LMG 26462</strain>
    </source>
</reference>
<dbReference type="Proteomes" id="UP001138921">
    <property type="component" value="Unassembled WGS sequence"/>
</dbReference>
<gene>
    <name evidence="1" type="ORF">J1C56_28525</name>
</gene>
<sequence length="105" mass="11696">MSNMTVIPSGRTERSGELPLTSTFLRYSGDAFLETLQAELRNTKFIPGVETSMASLRCGRHEVALQFRNARTHLPGIVLTQPLPASYATETLICGKPKHSKFNFR</sequence>
<dbReference type="RefSeq" id="WP_214393351.1">
    <property type="nucleotide sequence ID" value="NZ_JAFLWW010000012.1"/>
</dbReference>
<comment type="caution">
    <text evidence="1">The sequence shown here is derived from an EMBL/GenBank/DDBJ whole genome shotgun (WGS) entry which is preliminary data.</text>
</comment>
<protein>
    <submittedName>
        <fullName evidence="1">Uncharacterized protein</fullName>
    </submittedName>
</protein>
<accession>A0A9X1AGP7</accession>
<dbReference type="AlphaFoldDB" id="A0A9X1AGP7"/>
<proteinExistence type="predicted"/>
<evidence type="ECO:0000313" key="1">
    <source>
        <dbReference type="EMBL" id="MBT1159507.1"/>
    </source>
</evidence>
<evidence type="ECO:0000313" key="2">
    <source>
        <dbReference type="Proteomes" id="UP001138921"/>
    </source>
</evidence>
<name>A0A9X1AGP7_9HYPH</name>
<organism evidence="1 2">
    <name type="scientific">Aminobacter anthyllidis</name>
    <dbReference type="NCBI Taxonomy" id="1035067"/>
    <lineage>
        <taxon>Bacteria</taxon>
        <taxon>Pseudomonadati</taxon>
        <taxon>Pseudomonadota</taxon>
        <taxon>Alphaproteobacteria</taxon>
        <taxon>Hyphomicrobiales</taxon>
        <taxon>Phyllobacteriaceae</taxon>
        <taxon>Aminobacter</taxon>
    </lineage>
</organism>
<dbReference type="EMBL" id="JAFLWW010000012">
    <property type="protein sequence ID" value="MBT1159507.1"/>
    <property type="molecule type" value="Genomic_DNA"/>
</dbReference>
<keyword evidence="2" id="KW-1185">Reference proteome</keyword>
<reference evidence="1" key="1">
    <citation type="journal article" date="2021" name="Microorganisms">
        <title>Phylogenomic Reconstruction and Metabolic Potential of the Genus Aminobacter.</title>
        <authorList>
            <person name="Artuso I."/>
            <person name="Turrini P."/>
            <person name="Pirolo M."/>
            <person name="Lugli G.A."/>
            <person name="Ventura M."/>
            <person name="Visca P."/>
        </authorList>
    </citation>
    <scope>NUCLEOTIDE SEQUENCE</scope>
    <source>
        <strain evidence="1">LMG 26462</strain>
    </source>
</reference>